<keyword evidence="4" id="KW-1185">Reference proteome</keyword>
<reference evidence="3 4" key="1">
    <citation type="submission" date="2019-08" db="EMBL/GenBank/DDBJ databases">
        <title>In-depth cultivation of the pig gut microbiome towards novel bacterial diversity and tailored functional studies.</title>
        <authorList>
            <person name="Wylensek D."/>
            <person name="Hitch T.C.A."/>
            <person name="Clavel T."/>
        </authorList>
    </citation>
    <scope>NUCLEOTIDE SEQUENCE [LARGE SCALE GENOMIC DNA]</scope>
    <source>
        <strain evidence="3 4">WCA-693-APC-5D-A</strain>
    </source>
</reference>
<feature type="domain" description="Ppx/GppA phosphatase N-terminal" evidence="2">
    <location>
        <begin position="17"/>
        <end position="299"/>
    </location>
</feature>
<comment type="caution">
    <text evidence="3">The sequence shown here is derived from an EMBL/GenBank/DDBJ whole genome shotgun (WGS) entry which is preliminary data.</text>
</comment>
<evidence type="ECO:0000256" key="1">
    <source>
        <dbReference type="ARBA" id="ARBA00007125"/>
    </source>
</evidence>
<dbReference type="RefSeq" id="WP_154407516.1">
    <property type="nucleotide sequence ID" value="NZ_VUNR01000021.1"/>
</dbReference>
<dbReference type="GeneID" id="96779286"/>
<evidence type="ECO:0000259" key="2">
    <source>
        <dbReference type="Pfam" id="PF02541"/>
    </source>
</evidence>
<comment type="similarity">
    <text evidence="1">Belongs to the GppA/Ppx family.</text>
</comment>
<dbReference type="SUPFAM" id="SSF53067">
    <property type="entry name" value="Actin-like ATPase domain"/>
    <property type="match status" value="2"/>
</dbReference>
<dbReference type="Pfam" id="PF02541">
    <property type="entry name" value="Ppx-GppA"/>
    <property type="match status" value="1"/>
</dbReference>
<dbReference type="InterPro" id="IPR050273">
    <property type="entry name" value="GppA/Ppx_hydrolase"/>
</dbReference>
<protein>
    <submittedName>
        <fullName evidence="3">Exopolyphosphatase</fullName>
    </submittedName>
</protein>
<dbReference type="CDD" id="cd24052">
    <property type="entry name" value="ASKHA_NBD_HpPPX-GppA-like"/>
    <property type="match status" value="1"/>
</dbReference>
<sequence length="300" mass="33090">MIHGIIDIGSNTIRMAIYDIAGEKIDFLMKKKHLVGLAAYLENNVMTKAGIDKVCEVLFEFRSFLEIFHISQVTAFTTAALRNCRNSREAVEEIIRRTGIDIEIISGDKEAEYDFIGATRNIAEKDGVLADIGGASTELVAFQEGKIISKVSLPMGSLDFRTKYASSVLPNAFEVGLMREKAAHILSTAAEFAGISCRGLVGIGGTFKGTCALYNAMYNQDRKNLSIEAASLEEIIRHFSSLEEIRHEDAVLLMKQVPDRIHTIIPGMVIADVLVKKFGCEKITYSDSGVREGFIYSHLV</sequence>
<evidence type="ECO:0000313" key="3">
    <source>
        <dbReference type="EMBL" id="MSU09345.1"/>
    </source>
</evidence>
<dbReference type="Proteomes" id="UP000433181">
    <property type="component" value="Unassembled WGS sequence"/>
</dbReference>
<accession>A0A6I2UHZ0</accession>
<proteinExistence type="inferred from homology"/>
<dbReference type="Gene3D" id="3.30.420.150">
    <property type="entry name" value="Exopolyphosphatase. Domain 2"/>
    <property type="match status" value="1"/>
</dbReference>
<evidence type="ECO:0000313" key="4">
    <source>
        <dbReference type="Proteomes" id="UP000433181"/>
    </source>
</evidence>
<organism evidence="3 4">
    <name type="scientific">Anaerovibrio slackiae</name>
    <dbReference type="NCBI Taxonomy" id="2652309"/>
    <lineage>
        <taxon>Bacteria</taxon>
        <taxon>Bacillati</taxon>
        <taxon>Bacillota</taxon>
        <taxon>Negativicutes</taxon>
        <taxon>Selenomonadales</taxon>
        <taxon>Selenomonadaceae</taxon>
        <taxon>Anaerovibrio</taxon>
    </lineage>
</organism>
<dbReference type="AlphaFoldDB" id="A0A6I2UHZ0"/>
<name>A0A6I2UHZ0_9FIRM</name>
<gene>
    <name evidence="3" type="ORF">FYJ84_10145</name>
</gene>
<dbReference type="InterPro" id="IPR043129">
    <property type="entry name" value="ATPase_NBD"/>
</dbReference>
<dbReference type="EMBL" id="VUNR01000021">
    <property type="protein sequence ID" value="MSU09345.1"/>
    <property type="molecule type" value="Genomic_DNA"/>
</dbReference>
<dbReference type="PANTHER" id="PTHR30005">
    <property type="entry name" value="EXOPOLYPHOSPHATASE"/>
    <property type="match status" value="1"/>
</dbReference>
<dbReference type="InterPro" id="IPR003695">
    <property type="entry name" value="Ppx_GppA_N"/>
</dbReference>
<dbReference type="PANTHER" id="PTHR30005:SF0">
    <property type="entry name" value="RETROGRADE REGULATION PROTEIN 2"/>
    <property type="match status" value="1"/>
</dbReference>
<dbReference type="Gene3D" id="3.30.420.40">
    <property type="match status" value="1"/>
</dbReference>